<feature type="transmembrane region" description="Helical" evidence="3">
    <location>
        <begin position="70"/>
        <end position="89"/>
    </location>
</feature>
<evidence type="ECO:0000313" key="5">
    <source>
        <dbReference type="EMBL" id="GGE71414.1"/>
    </source>
</evidence>
<feature type="domain" description="EamA" evidence="4">
    <location>
        <begin position="12"/>
        <end position="140"/>
    </location>
</feature>
<dbReference type="GO" id="GO:0016020">
    <property type="term" value="C:membrane"/>
    <property type="evidence" value="ECO:0007669"/>
    <property type="project" value="InterPro"/>
</dbReference>
<feature type="transmembrane region" description="Helical" evidence="3">
    <location>
        <begin position="150"/>
        <end position="170"/>
    </location>
</feature>
<comment type="caution">
    <text evidence="5">The sequence shown here is derived from an EMBL/GenBank/DDBJ whole genome shotgun (WGS) entry which is preliminary data.</text>
</comment>
<keyword evidence="6" id="KW-1185">Reference proteome</keyword>
<comment type="subcellular location">
    <subcellularLocation>
        <location evidence="1">Endomembrane system</location>
        <topology evidence="1">Multi-pass membrane protein</topology>
    </subcellularLocation>
</comment>
<keyword evidence="3" id="KW-1133">Transmembrane helix</keyword>
<dbReference type="InterPro" id="IPR000620">
    <property type="entry name" value="EamA_dom"/>
</dbReference>
<feature type="transmembrane region" description="Helical" evidence="3">
    <location>
        <begin position="242"/>
        <end position="261"/>
    </location>
</feature>
<comment type="similarity">
    <text evidence="2">Belongs to the EamA transporter family.</text>
</comment>
<evidence type="ECO:0000313" key="6">
    <source>
        <dbReference type="Proteomes" id="UP000605259"/>
    </source>
</evidence>
<feature type="transmembrane region" description="Helical" evidence="3">
    <location>
        <begin position="12"/>
        <end position="28"/>
    </location>
</feature>
<keyword evidence="3" id="KW-0812">Transmembrane</keyword>
<feature type="transmembrane region" description="Helical" evidence="3">
    <location>
        <begin position="95"/>
        <end position="117"/>
    </location>
</feature>
<evidence type="ECO:0000259" key="4">
    <source>
        <dbReference type="Pfam" id="PF00892"/>
    </source>
</evidence>
<accession>A0A917ATB7</accession>
<gene>
    <name evidence="5" type="ORF">GCM10007140_21680</name>
</gene>
<dbReference type="InterPro" id="IPR037185">
    <property type="entry name" value="EmrE-like"/>
</dbReference>
<reference evidence="5" key="2">
    <citation type="submission" date="2020-09" db="EMBL/GenBank/DDBJ databases">
        <authorList>
            <person name="Sun Q."/>
            <person name="Zhou Y."/>
        </authorList>
    </citation>
    <scope>NUCLEOTIDE SEQUENCE</scope>
    <source>
        <strain evidence="5">CGMCC 1.12698</strain>
    </source>
</reference>
<dbReference type="Pfam" id="PF00892">
    <property type="entry name" value="EamA"/>
    <property type="match status" value="2"/>
</dbReference>
<feature type="transmembrane region" description="Helical" evidence="3">
    <location>
        <begin position="124"/>
        <end position="144"/>
    </location>
</feature>
<dbReference type="AlphaFoldDB" id="A0A917ATB7"/>
<dbReference type="EMBL" id="BMFK01000001">
    <property type="protein sequence ID" value="GGE71414.1"/>
    <property type="molecule type" value="Genomic_DNA"/>
</dbReference>
<organism evidence="5 6">
    <name type="scientific">Priestia taiwanensis</name>
    <dbReference type="NCBI Taxonomy" id="1347902"/>
    <lineage>
        <taxon>Bacteria</taxon>
        <taxon>Bacillati</taxon>
        <taxon>Bacillota</taxon>
        <taxon>Bacilli</taxon>
        <taxon>Bacillales</taxon>
        <taxon>Bacillaceae</taxon>
        <taxon>Priestia</taxon>
    </lineage>
</organism>
<feature type="transmembrane region" description="Helical" evidence="3">
    <location>
        <begin position="40"/>
        <end position="58"/>
    </location>
</feature>
<feature type="transmembrane region" description="Helical" evidence="3">
    <location>
        <begin position="182"/>
        <end position="202"/>
    </location>
</feature>
<keyword evidence="3" id="KW-0472">Membrane</keyword>
<name>A0A917ATB7_9BACI</name>
<feature type="domain" description="EamA" evidence="4">
    <location>
        <begin position="152"/>
        <end position="285"/>
    </location>
</feature>
<proteinExistence type="inferred from homology"/>
<feature type="transmembrane region" description="Helical" evidence="3">
    <location>
        <begin position="214"/>
        <end position="235"/>
    </location>
</feature>
<evidence type="ECO:0000256" key="3">
    <source>
        <dbReference type="SAM" id="Phobius"/>
    </source>
</evidence>
<reference evidence="5" key="1">
    <citation type="journal article" date="2014" name="Int. J. Syst. Evol. Microbiol.">
        <title>Complete genome sequence of Corynebacterium casei LMG S-19264T (=DSM 44701T), isolated from a smear-ripened cheese.</title>
        <authorList>
            <consortium name="US DOE Joint Genome Institute (JGI-PGF)"/>
            <person name="Walter F."/>
            <person name="Albersmeier A."/>
            <person name="Kalinowski J."/>
            <person name="Ruckert C."/>
        </authorList>
    </citation>
    <scope>NUCLEOTIDE SEQUENCE</scope>
    <source>
        <strain evidence="5">CGMCC 1.12698</strain>
    </source>
</reference>
<dbReference type="PANTHER" id="PTHR22911">
    <property type="entry name" value="ACYL-MALONYL CONDENSING ENZYME-RELATED"/>
    <property type="match status" value="1"/>
</dbReference>
<sequence length="303" mass="33333">MNTKISNQTISIMLIVGIIAISTSAIFAKLTTASPSALSMYRLWMACIFLLPVVVMKWKEWKNINGKDYAVLFFSGLFLGLHYLLWYGSLEYTSVASSTIILALQPLIALIGGFFLFKEKATKVTIVSMIVAIIGVVVIGWGDVSASDEALYGDFLSFCSVVAVVGYLLIGQKIISKLSHWVYSFIVFFVAGAVACLYNIVMDIPFVGYTQFDYLLFLATAIIPTMAAVIHNWLLNYVNATTISMSILGEPVGATVLAYFILQETLISSHLIGGVLVIIGVSFFLLQQQQPEKHIVSEQQKHV</sequence>
<protein>
    <submittedName>
        <fullName evidence="5">Multidrug transporter</fullName>
    </submittedName>
</protein>
<feature type="transmembrane region" description="Helical" evidence="3">
    <location>
        <begin position="267"/>
        <end position="286"/>
    </location>
</feature>
<evidence type="ECO:0000256" key="1">
    <source>
        <dbReference type="ARBA" id="ARBA00004127"/>
    </source>
</evidence>
<dbReference type="SUPFAM" id="SSF103481">
    <property type="entry name" value="Multidrug resistance efflux transporter EmrE"/>
    <property type="match status" value="2"/>
</dbReference>
<dbReference type="Proteomes" id="UP000605259">
    <property type="component" value="Unassembled WGS sequence"/>
</dbReference>
<dbReference type="PANTHER" id="PTHR22911:SF76">
    <property type="entry name" value="EAMA DOMAIN-CONTAINING PROTEIN"/>
    <property type="match status" value="1"/>
</dbReference>
<evidence type="ECO:0000256" key="2">
    <source>
        <dbReference type="ARBA" id="ARBA00007362"/>
    </source>
</evidence>